<keyword evidence="3" id="KW-0106">Calcium</keyword>
<dbReference type="PANTHER" id="PTHR10336">
    <property type="entry name" value="PHOSPHOINOSITIDE-SPECIFIC PHOSPHOLIPASE C FAMILY PROTEIN"/>
    <property type="match status" value="1"/>
</dbReference>
<feature type="compositionally biased region" description="Basic and acidic residues" evidence="8">
    <location>
        <begin position="1"/>
        <end position="11"/>
    </location>
</feature>
<evidence type="ECO:0000256" key="3">
    <source>
        <dbReference type="ARBA" id="ARBA00022837"/>
    </source>
</evidence>
<dbReference type="PRINTS" id="PR00390">
    <property type="entry name" value="PHPHLIPASEC"/>
</dbReference>
<dbReference type="SMART" id="SM00239">
    <property type="entry name" value="C2"/>
    <property type="match status" value="1"/>
</dbReference>
<dbReference type="InterPro" id="IPR002048">
    <property type="entry name" value="EF_hand_dom"/>
</dbReference>
<dbReference type="SMART" id="SM00148">
    <property type="entry name" value="PLCXc"/>
    <property type="match status" value="1"/>
</dbReference>
<evidence type="ECO:0000259" key="9">
    <source>
        <dbReference type="PROSITE" id="PS50008"/>
    </source>
</evidence>
<feature type="domain" description="PI-PLC Y-box" evidence="9">
    <location>
        <begin position="615"/>
        <end position="733"/>
    </location>
</feature>
<dbReference type="InterPro" id="IPR017946">
    <property type="entry name" value="PLC-like_Pdiesterase_TIM-brl"/>
</dbReference>
<feature type="domain" description="EF-hand" evidence="10">
    <location>
        <begin position="305"/>
        <end position="340"/>
    </location>
</feature>
<accession>A0A1L0AY67</accession>
<evidence type="ECO:0000256" key="6">
    <source>
        <dbReference type="ARBA" id="ARBA00023224"/>
    </source>
</evidence>
<dbReference type="Pfam" id="PF00387">
    <property type="entry name" value="PI-PLC-Y"/>
    <property type="match status" value="1"/>
</dbReference>
<dbReference type="InterPro" id="IPR011992">
    <property type="entry name" value="EF-hand-dom_pair"/>
</dbReference>
<dbReference type="OrthoDB" id="269822at2759"/>
<dbReference type="PROSITE" id="PS50222">
    <property type="entry name" value="EF_HAND_2"/>
    <property type="match status" value="1"/>
</dbReference>
<evidence type="ECO:0000256" key="2">
    <source>
        <dbReference type="ARBA" id="ARBA00022801"/>
    </source>
</evidence>
<dbReference type="SUPFAM" id="SSF51695">
    <property type="entry name" value="PLC-like phosphodiesterases"/>
    <property type="match status" value="1"/>
</dbReference>
<dbReference type="SMART" id="SM00149">
    <property type="entry name" value="PLCYc"/>
    <property type="match status" value="1"/>
</dbReference>
<keyword evidence="5 7" id="KW-0443">Lipid metabolism</keyword>
<sequence length="913" mass="106684">MKGIKKFEKRVGSFNSSTSSSQNSSKGVKNNLKLKSKYLHNSFKFFRKKDEILELHNNEDGYSTERSMLENIDSSDEASKNRVSDSNFLVDPDLSNLSLSSSIEDRLSLSRANFLYKNTANRLLASNTSSTKSQEFEPSSKVLKEDMMSFVEELRQSGITLYKVSKKKKVAYTFCLIGNQLINWKDKYIDISWIRDVRVFDEASNYREQFNISIEQGKNWITIIYQIPTNKLKALHCFSSKRMDIIKFYQSIFYLMQRKHKSLENLVVPSIDEFTNFHWQKVDSTKKRLNLEDVNSICAKYDMLSSTKYIKSIFNQADANKDGLLNYSEFYQFVKILKSRKDIEKIFNDIKWEDSEFLSMRGLENFMKDVQNYNDCEYIEMVKQFEIEENVDFPTFKSILENESTFHDSVSVDGYYDLPITSYFISSSHNTYLRGAQIADESTIESYIEVLQKGCRCVEVDVWDGENGPVVTHGVLTSSISLKNVLEVIKKYAFVTTSFPLIVSFEVHCKPENQYIMIYLIKEYFNGYLYTSFKDQTQIPSPNDLKGNILIKLTKRGKIYTQQTEQTEDDEVFSSDDDFSGIDMSRHDSGIKFNITQKYKKKVDILPELLELAAIHGIKYNNFQWPESKKIEHSFSFSENRFNKMAENFVTRLFIDKHNRRYFMRIYPHALRYKSGNFNNIIDFWELGVQMVATNWQTNDLGQCINLAMFAQPFIDDKSSEWSSGYVLKPDFLLPKIKVKEMRSFYKKFNENNLPRTYTIDLISCYILKKPVQNKSIMSNDKEKLGTISQILNPDVEIVLEFEIFTNKNNENTLIESFQTLNAYKVDKLKGQTLLYKDNGLNPIWNAKIIFETKYPYFTFLHFKVRTKEHICLGESYIKISNLKMGYRHLSLGDSKTSEKIPFSKLFLKTSCI</sequence>
<protein>
    <recommendedName>
        <fullName evidence="1 7">Phosphoinositide phospholipase C</fullName>
        <ecNumber evidence="1 7">3.1.4.11</ecNumber>
    </recommendedName>
</protein>
<dbReference type="Gene3D" id="2.60.40.150">
    <property type="entry name" value="C2 domain"/>
    <property type="match status" value="1"/>
</dbReference>
<keyword evidence="4 7" id="KW-0442">Lipid degradation</keyword>
<organism evidence="11 12">
    <name type="scientific">Hanseniaspora guilliermondii</name>
    <dbReference type="NCBI Taxonomy" id="56406"/>
    <lineage>
        <taxon>Eukaryota</taxon>
        <taxon>Fungi</taxon>
        <taxon>Dikarya</taxon>
        <taxon>Ascomycota</taxon>
        <taxon>Saccharomycotina</taxon>
        <taxon>Saccharomycetes</taxon>
        <taxon>Saccharomycodales</taxon>
        <taxon>Saccharomycodaceae</taxon>
        <taxon>Hanseniaspora</taxon>
    </lineage>
</organism>
<dbReference type="InterPro" id="IPR000008">
    <property type="entry name" value="C2_dom"/>
</dbReference>
<dbReference type="InterPro" id="IPR001711">
    <property type="entry name" value="PLipase_C_Pinositol-sp_Y"/>
</dbReference>
<dbReference type="InterPro" id="IPR035892">
    <property type="entry name" value="C2_domain_sf"/>
</dbReference>
<dbReference type="InterPro" id="IPR001192">
    <property type="entry name" value="PI-PLC_fam"/>
</dbReference>
<dbReference type="GO" id="GO:0004435">
    <property type="term" value="F:phosphatidylinositol-4,5-bisphosphate phospholipase C activity"/>
    <property type="evidence" value="ECO:0007669"/>
    <property type="project" value="UniProtKB-EC"/>
</dbReference>
<dbReference type="PROSITE" id="PS00018">
    <property type="entry name" value="EF_HAND_1"/>
    <property type="match status" value="1"/>
</dbReference>
<dbReference type="PROSITE" id="PS50007">
    <property type="entry name" value="PIPLC_X_DOMAIN"/>
    <property type="match status" value="1"/>
</dbReference>
<dbReference type="Proteomes" id="UP000183365">
    <property type="component" value="Unassembled WGS sequence"/>
</dbReference>
<keyword evidence="12" id="KW-1185">Reference proteome</keyword>
<dbReference type="AlphaFoldDB" id="A0A1L0AY67"/>
<dbReference type="SMART" id="SM00054">
    <property type="entry name" value="EFh"/>
    <property type="match status" value="1"/>
</dbReference>
<name>A0A1L0AY67_9ASCO</name>
<dbReference type="Gene3D" id="1.10.238.10">
    <property type="entry name" value="EF-hand"/>
    <property type="match status" value="1"/>
</dbReference>
<dbReference type="PANTHER" id="PTHR10336:SF36">
    <property type="entry name" value="1-PHOSPHATIDYLINOSITOL 4,5-BISPHOSPHATE PHOSPHODIESTERASE BETA-4"/>
    <property type="match status" value="1"/>
</dbReference>
<feature type="compositionally biased region" description="Low complexity" evidence="8">
    <location>
        <begin position="13"/>
        <end position="25"/>
    </location>
</feature>
<dbReference type="InterPro" id="IPR018247">
    <property type="entry name" value="EF_Hand_1_Ca_BS"/>
</dbReference>
<evidence type="ECO:0000259" key="10">
    <source>
        <dbReference type="PROSITE" id="PS50222"/>
    </source>
</evidence>
<dbReference type="EMBL" id="FQNF01000008">
    <property type="protein sequence ID" value="SGZ38492.1"/>
    <property type="molecule type" value="Genomic_DNA"/>
</dbReference>
<evidence type="ECO:0000256" key="5">
    <source>
        <dbReference type="ARBA" id="ARBA00023098"/>
    </source>
</evidence>
<dbReference type="CDD" id="cd00275">
    <property type="entry name" value="C2_PLC_like"/>
    <property type="match status" value="1"/>
</dbReference>
<dbReference type="EC" id="3.1.4.11" evidence="1 7"/>
<dbReference type="SUPFAM" id="SSF47473">
    <property type="entry name" value="EF-hand"/>
    <property type="match status" value="1"/>
</dbReference>
<feature type="region of interest" description="Disordered" evidence="8">
    <location>
        <begin position="1"/>
        <end position="28"/>
    </location>
</feature>
<dbReference type="SUPFAM" id="SSF49562">
    <property type="entry name" value="C2 domain (Calcium/lipid-binding domain, CaLB)"/>
    <property type="match status" value="1"/>
</dbReference>
<evidence type="ECO:0000256" key="8">
    <source>
        <dbReference type="SAM" id="MobiDB-lite"/>
    </source>
</evidence>
<dbReference type="InterPro" id="IPR000909">
    <property type="entry name" value="PLipase_C_PInositol-sp_X_dom"/>
</dbReference>
<evidence type="ECO:0000256" key="4">
    <source>
        <dbReference type="ARBA" id="ARBA00022963"/>
    </source>
</evidence>
<dbReference type="GO" id="GO:0016042">
    <property type="term" value="P:lipid catabolic process"/>
    <property type="evidence" value="ECO:0007669"/>
    <property type="project" value="UniProtKB-KW"/>
</dbReference>
<keyword evidence="6" id="KW-0807">Transducer</keyword>
<evidence type="ECO:0000256" key="7">
    <source>
        <dbReference type="RuleBase" id="RU361133"/>
    </source>
</evidence>
<dbReference type="GO" id="GO:0048015">
    <property type="term" value="P:phosphatidylinositol-mediated signaling"/>
    <property type="evidence" value="ECO:0007669"/>
    <property type="project" value="TreeGrafter"/>
</dbReference>
<evidence type="ECO:0000256" key="1">
    <source>
        <dbReference type="ARBA" id="ARBA00012368"/>
    </source>
</evidence>
<dbReference type="PROSITE" id="PS50008">
    <property type="entry name" value="PIPLC_Y_DOMAIN"/>
    <property type="match status" value="1"/>
</dbReference>
<proteinExistence type="predicted"/>
<dbReference type="GO" id="GO:0005509">
    <property type="term" value="F:calcium ion binding"/>
    <property type="evidence" value="ECO:0007669"/>
    <property type="project" value="InterPro"/>
</dbReference>
<dbReference type="Gene3D" id="3.20.20.190">
    <property type="entry name" value="Phosphatidylinositol (PI) phosphodiesterase"/>
    <property type="match status" value="1"/>
</dbReference>
<dbReference type="VEuPathDB" id="FungiDB:HGUI_00692"/>
<reference evidence="12" key="1">
    <citation type="submission" date="2016-11" db="EMBL/GenBank/DDBJ databases">
        <authorList>
            <person name="Guldener U."/>
        </authorList>
    </citation>
    <scope>NUCLEOTIDE SEQUENCE [LARGE SCALE GENOMIC DNA]</scope>
</reference>
<comment type="catalytic activity">
    <reaction evidence="7">
        <text>a 1,2-diacyl-sn-glycero-3-phospho-(1D-myo-inositol-4,5-bisphosphate) + H2O = 1D-myo-inositol 1,4,5-trisphosphate + a 1,2-diacyl-sn-glycerol + H(+)</text>
        <dbReference type="Rhea" id="RHEA:33179"/>
        <dbReference type="ChEBI" id="CHEBI:15377"/>
        <dbReference type="ChEBI" id="CHEBI:15378"/>
        <dbReference type="ChEBI" id="CHEBI:17815"/>
        <dbReference type="ChEBI" id="CHEBI:58456"/>
        <dbReference type="ChEBI" id="CHEBI:203600"/>
        <dbReference type="EC" id="3.1.4.11"/>
    </reaction>
</comment>
<dbReference type="Pfam" id="PF00388">
    <property type="entry name" value="PI-PLC-X"/>
    <property type="match status" value="1"/>
</dbReference>
<evidence type="ECO:0000313" key="11">
    <source>
        <dbReference type="EMBL" id="SGZ38492.1"/>
    </source>
</evidence>
<evidence type="ECO:0000313" key="12">
    <source>
        <dbReference type="Proteomes" id="UP000183365"/>
    </source>
</evidence>
<gene>
    <name evidence="11" type="ORF">HGUI_00692</name>
</gene>
<keyword evidence="2 7" id="KW-0378">Hydrolase</keyword>
<dbReference type="GO" id="GO:0051209">
    <property type="term" value="P:release of sequestered calcium ion into cytosol"/>
    <property type="evidence" value="ECO:0007669"/>
    <property type="project" value="TreeGrafter"/>
</dbReference>